<evidence type="ECO:0000256" key="3">
    <source>
        <dbReference type="ARBA" id="ARBA00023125"/>
    </source>
</evidence>
<dbReference type="PIRSF" id="PIRSF000770">
    <property type="entry name" value="RNA_pol_sigma-SigE/K"/>
    <property type="match status" value="1"/>
</dbReference>
<gene>
    <name evidence="9" type="ORF">CLV32_3270</name>
</gene>
<dbReference type="RefSeq" id="WP_133557297.1">
    <property type="nucleotide sequence ID" value="NZ_SNWM01000004.1"/>
</dbReference>
<dbReference type="InterPro" id="IPR013325">
    <property type="entry name" value="RNA_pol_sigma_r2"/>
</dbReference>
<dbReference type="CDD" id="cd06171">
    <property type="entry name" value="Sigma70_r4"/>
    <property type="match status" value="1"/>
</dbReference>
<dbReference type="SUPFAM" id="SSF88946">
    <property type="entry name" value="Sigma2 domain of RNA polymerase sigma factors"/>
    <property type="match status" value="1"/>
</dbReference>
<dbReference type="Pfam" id="PF00140">
    <property type="entry name" value="Sigma70_r1_2"/>
    <property type="match status" value="1"/>
</dbReference>
<protein>
    <submittedName>
        <fullName evidence="9">RNA polymerase primary sigma factor</fullName>
    </submittedName>
</protein>
<evidence type="ECO:0000256" key="2">
    <source>
        <dbReference type="ARBA" id="ARBA00023082"/>
    </source>
</evidence>
<evidence type="ECO:0000256" key="1">
    <source>
        <dbReference type="ARBA" id="ARBA00023015"/>
    </source>
</evidence>
<reference evidence="9 10" key="1">
    <citation type="submission" date="2019-03" db="EMBL/GenBank/DDBJ databases">
        <title>Genomic Encyclopedia of Archaeal and Bacterial Type Strains, Phase II (KMG-II): from individual species to whole genera.</title>
        <authorList>
            <person name="Goeker M."/>
        </authorList>
    </citation>
    <scope>NUCLEOTIDE SEQUENCE [LARGE SCALE GENOMIC DNA]</scope>
    <source>
        <strain evidence="9 10">DSM 19034</strain>
    </source>
</reference>
<sequence>MRHLKIGLTITGRDSASLDKYLNDISKIPLLSNEEEIAISKKIKDGDQAAYQHLVNANLRFVVSVAKQYQHRGLSLGDLINEGNIGLIKAAGRFDDTYGFKFISFAVWWVRQTIMQALAEQTRVVRLPLNQVAAISRINKAIAKLEQRFERTPTVAEISAFLGMAPEFIDDYLSHAGLPVSIDSPMADSSNFTLSDQLEGNLSRPDEGLMQNSALQDMDHLIKTLPKRQAHIIRLYYGIGTNEPKQLHDIADIYGLSKERVRQIKDQALKELKRRGATYFVKLGRIRN</sequence>
<feature type="domain" description="RNA polymerase sigma-70 region 4" evidence="8">
    <location>
        <begin position="222"/>
        <end position="273"/>
    </location>
</feature>
<dbReference type="Gene3D" id="1.10.10.10">
    <property type="entry name" value="Winged helix-like DNA-binding domain superfamily/Winged helix DNA-binding domain"/>
    <property type="match status" value="2"/>
</dbReference>
<evidence type="ECO:0000256" key="4">
    <source>
        <dbReference type="ARBA" id="ARBA00023163"/>
    </source>
</evidence>
<evidence type="ECO:0000259" key="7">
    <source>
        <dbReference type="Pfam" id="PF04542"/>
    </source>
</evidence>
<keyword evidence="3" id="KW-0238">DNA-binding</keyword>
<dbReference type="Pfam" id="PF04545">
    <property type="entry name" value="Sigma70_r4"/>
    <property type="match status" value="1"/>
</dbReference>
<dbReference type="OrthoDB" id="9809557at2"/>
<keyword evidence="1" id="KW-0805">Transcription regulation</keyword>
<dbReference type="PANTHER" id="PTHR30603">
    <property type="entry name" value="RNA POLYMERASE SIGMA FACTOR RPO"/>
    <property type="match status" value="1"/>
</dbReference>
<dbReference type="InterPro" id="IPR007624">
    <property type="entry name" value="RNA_pol_sigma70_r3"/>
</dbReference>
<name>A0A4R6IG53_9SPHI</name>
<feature type="domain" description="RNA polymerase sigma-70 region 1.2" evidence="5">
    <location>
        <begin position="17"/>
        <end position="49"/>
    </location>
</feature>
<dbReference type="InterPro" id="IPR050239">
    <property type="entry name" value="Sigma-70_RNA_pol_init_factors"/>
</dbReference>
<dbReference type="NCBIfam" id="TIGR02937">
    <property type="entry name" value="sigma70-ECF"/>
    <property type="match status" value="1"/>
</dbReference>
<dbReference type="AlphaFoldDB" id="A0A4R6IG53"/>
<dbReference type="Proteomes" id="UP000295499">
    <property type="component" value="Unassembled WGS sequence"/>
</dbReference>
<comment type="caution">
    <text evidence="9">The sequence shown here is derived from an EMBL/GenBank/DDBJ whole genome shotgun (WGS) entry which is preliminary data.</text>
</comment>
<dbReference type="InterPro" id="IPR007630">
    <property type="entry name" value="RNA_pol_sigma70_r4"/>
</dbReference>
<dbReference type="GO" id="GO:0016987">
    <property type="term" value="F:sigma factor activity"/>
    <property type="evidence" value="ECO:0007669"/>
    <property type="project" value="UniProtKB-KW"/>
</dbReference>
<dbReference type="InterPro" id="IPR007627">
    <property type="entry name" value="RNA_pol_sigma70_r2"/>
</dbReference>
<feature type="domain" description="RNA polymerase sigma-70 region 3" evidence="6">
    <location>
        <begin position="135"/>
        <end position="207"/>
    </location>
</feature>
<evidence type="ECO:0000313" key="9">
    <source>
        <dbReference type="EMBL" id="TDO20637.1"/>
    </source>
</evidence>
<keyword evidence="2" id="KW-0731">Sigma factor</keyword>
<feature type="domain" description="RNA polymerase sigma-70 region 2" evidence="7">
    <location>
        <begin position="54"/>
        <end position="123"/>
    </location>
</feature>
<dbReference type="InterPro" id="IPR000943">
    <property type="entry name" value="RNA_pol_sigma70"/>
</dbReference>
<dbReference type="SUPFAM" id="SSF88659">
    <property type="entry name" value="Sigma3 and sigma4 domains of RNA polymerase sigma factors"/>
    <property type="match status" value="2"/>
</dbReference>
<keyword evidence="4" id="KW-0804">Transcription</keyword>
<evidence type="ECO:0000259" key="5">
    <source>
        <dbReference type="Pfam" id="PF00140"/>
    </source>
</evidence>
<evidence type="ECO:0000259" key="8">
    <source>
        <dbReference type="Pfam" id="PF04545"/>
    </source>
</evidence>
<dbReference type="InterPro" id="IPR014284">
    <property type="entry name" value="RNA_pol_sigma-70_dom"/>
</dbReference>
<organism evidence="9 10">
    <name type="scientific">Pedobacter duraquae</name>
    <dbReference type="NCBI Taxonomy" id="425511"/>
    <lineage>
        <taxon>Bacteria</taxon>
        <taxon>Pseudomonadati</taxon>
        <taxon>Bacteroidota</taxon>
        <taxon>Sphingobacteriia</taxon>
        <taxon>Sphingobacteriales</taxon>
        <taxon>Sphingobacteriaceae</taxon>
        <taxon>Pedobacter</taxon>
    </lineage>
</organism>
<dbReference type="Gene3D" id="1.10.601.10">
    <property type="entry name" value="RNA Polymerase Primary Sigma Factor"/>
    <property type="match status" value="1"/>
</dbReference>
<dbReference type="GO" id="GO:0006352">
    <property type="term" value="P:DNA-templated transcription initiation"/>
    <property type="evidence" value="ECO:0007669"/>
    <property type="project" value="InterPro"/>
</dbReference>
<dbReference type="PANTHER" id="PTHR30603:SF47">
    <property type="entry name" value="RNA POLYMERASE SIGMA FACTOR SIGD, CHLOROPLASTIC"/>
    <property type="match status" value="1"/>
</dbReference>
<dbReference type="EMBL" id="SNWM01000004">
    <property type="protein sequence ID" value="TDO20637.1"/>
    <property type="molecule type" value="Genomic_DNA"/>
</dbReference>
<dbReference type="InterPro" id="IPR009042">
    <property type="entry name" value="RNA_pol_sigma70_r1_2"/>
</dbReference>
<dbReference type="PRINTS" id="PR00046">
    <property type="entry name" value="SIGMA70FCT"/>
</dbReference>
<dbReference type="InterPro" id="IPR013324">
    <property type="entry name" value="RNA_pol_sigma_r3/r4-like"/>
</dbReference>
<dbReference type="Pfam" id="PF04539">
    <property type="entry name" value="Sigma70_r3"/>
    <property type="match status" value="1"/>
</dbReference>
<evidence type="ECO:0000259" key="6">
    <source>
        <dbReference type="Pfam" id="PF04539"/>
    </source>
</evidence>
<dbReference type="InterPro" id="IPR036388">
    <property type="entry name" value="WH-like_DNA-bd_sf"/>
</dbReference>
<accession>A0A4R6IG53</accession>
<dbReference type="Pfam" id="PF04542">
    <property type="entry name" value="Sigma70_r2"/>
    <property type="match status" value="1"/>
</dbReference>
<dbReference type="GO" id="GO:0003677">
    <property type="term" value="F:DNA binding"/>
    <property type="evidence" value="ECO:0007669"/>
    <property type="project" value="UniProtKB-KW"/>
</dbReference>
<proteinExistence type="predicted"/>
<evidence type="ECO:0000313" key="10">
    <source>
        <dbReference type="Proteomes" id="UP000295499"/>
    </source>
</evidence>
<keyword evidence="10" id="KW-1185">Reference proteome</keyword>